<organism evidence="1 2">
    <name type="scientific">Mongoliibacter ruber</name>
    <dbReference type="NCBI Taxonomy" id="1750599"/>
    <lineage>
        <taxon>Bacteria</taxon>
        <taxon>Pseudomonadati</taxon>
        <taxon>Bacteroidota</taxon>
        <taxon>Cytophagia</taxon>
        <taxon>Cytophagales</taxon>
        <taxon>Cyclobacteriaceae</taxon>
        <taxon>Mongoliibacter</taxon>
    </lineage>
</organism>
<proteinExistence type="predicted"/>
<dbReference type="RefSeq" id="WP_106134097.1">
    <property type="nucleotide sequence ID" value="NZ_PVTR01000007.1"/>
</dbReference>
<dbReference type="AlphaFoldDB" id="A0A2T0WK81"/>
<gene>
    <name evidence="1" type="ORF">CLW00_107144</name>
</gene>
<accession>A0A2T0WK81</accession>
<comment type="caution">
    <text evidence="1">The sequence shown here is derived from an EMBL/GenBank/DDBJ whole genome shotgun (WGS) entry which is preliminary data.</text>
</comment>
<dbReference type="OrthoDB" id="894380at2"/>
<evidence type="ECO:0000313" key="2">
    <source>
        <dbReference type="Proteomes" id="UP000238157"/>
    </source>
</evidence>
<evidence type="ECO:0000313" key="1">
    <source>
        <dbReference type="EMBL" id="PRY87075.1"/>
    </source>
</evidence>
<protein>
    <submittedName>
        <fullName evidence="1">Uncharacterized protein</fullName>
    </submittedName>
</protein>
<reference evidence="1 2" key="1">
    <citation type="submission" date="2018-03" db="EMBL/GenBank/DDBJ databases">
        <title>Genomic Encyclopedia of Archaeal and Bacterial Type Strains, Phase II (KMG-II): from individual species to whole genera.</title>
        <authorList>
            <person name="Goeker M."/>
        </authorList>
    </citation>
    <scope>NUCLEOTIDE SEQUENCE [LARGE SCALE GENOMIC DNA]</scope>
    <source>
        <strain evidence="1 2">DSM 27929</strain>
    </source>
</reference>
<keyword evidence="2" id="KW-1185">Reference proteome</keyword>
<sequence>MIYEIDTELGFGRYRKLTIQEVYQGTLQINKYLIRDYLNHILNSKDFIEWGFFEKSEFIEGFDFRDEKIRVIGEILNHDKALGPQNQVFIGNIEKELRGYINQHFQKNFLGILTDISRFNDILKSPIPIGGAPDYLKWCEQNVDDFKLSVKCKNKLSKMSYAKLVGMDIMYIGNETYEYIPKFEVIPYDWS</sequence>
<name>A0A2T0WK81_9BACT</name>
<dbReference type="Proteomes" id="UP000238157">
    <property type="component" value="Unassembled WGS sequence"/>
</dbReference>
<dbReference type="EMBL" id="PVTR01000007">
    <property type="protein sequence ID" value="PRY87075.1"/>
    <property type="molecule type" value="Genomic_DNA"/>
</dbReference>